<name>A0A8E1C4D4_9SPHN</name>
<evidence type="ECO:0000313" key="2">
    <source>
        <dbReference type="Proteomes" id="UP000028135"/>
    </source>
</evidence>
<dbReference type="Proteomes" id="UP000028135">
    <property type="component" value="Unassembled WGS sequence"/>
</dbReference>
<comment type="caution">
    <text evidence="1">The sequence shown here is derived from an EMBL/GenBank/DDBJ whole genome shotgun (WGS) entry which is preliminary data.</text>
</comment>
<dbReference type="EMBL" id="JANF02000004">
    <property type="protein sequence ID" value="KER38031.1"/>
    <property type="molecule type" value="Genomic_DNA"/>
</dbReference>
<protein>
    <submittedName>
        <fullName evidence="1">Uncharacterized protein</fullName>
    </submittedName>
</protein>
<evidence type="ECO:0000313" key="1">
    <source>
        <dbReference type="EMBL" id="KER38031.1"/>
    </source>
</evidence>
<accession>A0A8E1C4D4</accession>
<reference evidence="1 2" key="1">
    <citation type="submission" date="2014-05" db="EMBL/GenBank/DDBJ databases">
        <title>Genome Announcement of Sphingobium lucknowense F2.</title>
        <authorList>
            <person name="Lal R."/>
            <person name="Negi V."/>
            <person name="Lata P."/>
            <person name="Sangwan N."/>
            <person name="Gupta S.K."/>
            <person name="Rao D.L.N."/>
            <person name="Das S."/>
        </authorList>
    </citation>
    <scope>NUCLEOTIDE SEQUENCE [LARGE SCALE GENOMIC DNA]</scope>
    <source>
        <strain evidence="1 2">F2</strain>
    </source>
</reference>
<gene>
    <name evidence="1" type="ORF">AL00_01500</name>
</gene>
<sequence length="89" mass="9965">MISMDEMKRRLREKIGRTQQGCAGTIGQVCCHKNVAIGSMRSFLDDQHGDVGSSNDMIDRGAQQKVSGTIVARNTRQNEISFCFVRQFL</sequence>
<proteinExistence type="predicted"/>
<organism evidence="1 2">
    <name type="scientific">Sphingobium indicum F2</name>
    <dbReference type="NCBI Taxonomy" id="1450518"/>
    <lineage>
        <taxon>Bacteria</taxon>
        <taxon>Pseudomonadati</taxon>
        <taxon>Pseudomonadota</taxon>
        <taxon>Alphaproteobacteria</taxon>
        <taxon>Sphingomonadales</taxon>
        <taxon>Sphingomonadaceae</taxon>
        <taxon>Sphingobium</taxon>
    </lineage>
</organism>
<dbReference type="AlphaFoldDB" id="A0A8E1C4D4"/>